<gene>
    <name evidence="2" type="ordered locus">Mpal_0634</name>
</gene>
<keyword evidence="1" id="KW-0812">Transmembrane</keyword>
<feature type="transmembrane region" description="Helical" evidence="1">
    <location>
        <begin position="12"/>
        <end position="33"/>
    </location>
</feature>
<reference evidence="2 3" key="1">
    <citation type="journal article" date="2015" name="Genome Announc.">
        <title>Complete Genome Sequence of Methanosphaerula palustris E1-9CT, a Hydrogenotrophic Methanogen Isolated from a Minerotrophic Fen Peatland.</title>
        <authorList>
            <person name="Cadillo-Quiroz H."/>
            <person name="Browne P."/>
            <person name="Kyrpides N."/>
            <person name="Woyke T."/>
            <person name="Goodwin L."/>
            <person name="Detter C."/>
            <person name="Yavitt J.B."/>
            <person name="Zinder S.H."/>
        </authorList>
    </citation>
    <scope>NUCLEOTIDE SEQUENCE [LARGE SCALE GENOMIC DNA]</scope>
    <source>
        <strain evidence="3">ATCC BAA-1556 / DSM 19958 / E1-9c</strain>
    </source>
</reference>
<organism evidence="2 3">
    <name type="scientific">Methanosphaerula palustris (strain ATCC BAA-1556 / DSM 19958 / E1-9c)</name>
    <dbReference type="NCBI Taxonomy" id="521011"/>
    <lineage>
        <taxon>Archaea</taxon>
        <taxon>Methanobacteriati</taxon>
        <taxon>Methanobacteriota</taxon>
        <taxon>Stenosarchaea group</taxon>
        <taxon>Methanomicrobia</taxon>
        <taxon>Methanomicrobiales</taxon>
        <taxon>Methanoregulaceae</taxon>
        <taxon>Methanosphaerula</taxon>
    </lineage>
</organism>
<evidence type="ECO:0000313" key="2">
    <source>
        <dbReference type="EMBL" id="ACL16005.1"/>
    </source>
</evidence>
<dbReference type="GeneID" id="7270221"/>
<name>B8GFF7_METPE</name>
<evidence type="ECO:0000256" key="1">
    <source>
        <dbReference type="SAM" id="Phobius"/>
    </source>
</evidence>
<keyword evidence="1" id="KW-0472">Membrane</keyword>
<dbReference type="AlphaFoldDB" id="B8GFF7"/>
<dbReference type="Proteomes" id="UP000002457">
    <property type="component" value="Chromosome"/>
</dbReference>
<dbReference type="STRING" id="521011.Mpal_0634"/>
<sequence length="72" mass="8057">MFIRIEITMSQAIVFWEPLISSVSLFTIAVGLLCSSKTIGEHGRLYLYNITMAIEPLIGNPANESTLRKTRV</sequence>
<protein>
    <submittedName>
        <fullName evidence="2">Uncharacterized protein</fullName>
    </submittedName>
</protein>
<dbReference type="HOGENOM" id="CLU_2712878_0_0_2"/>
<dbReference type="KEGG" id="mpl:Mpal_0634"/>
<dbReference type="EMBL" id="CP001338">
    <property type="protein sequence ID" value="ACL16005.1"/>
    <property type="molecule type" value="Genomic_DNA"/>
</dbReference>
<keyword evidence="3" id="KW-1185">Reference proteome</keyword>
<keyword evidence="1" id="KW-1133">Transmembrane helix</keyword>
<accession>B8GFF7</accession>
<dbReference type="RefSeq" id="WP_012617324.1">
    <property type="nucleotide sequence ID" value="NC_011832.1"/>
</dbReference>
<evidence type="ECO:0000313" key="3">
    <source>
        <dbReference type="Proteomes" id="UP000002457"/>
    </source>
</evidence>
<proteinExistence type="predicted"/>